<comment type="caution">
    <text evidence="2">The sequence shown here is derived from an EMBL/GenBank/DDBJ whole genome shotgun (WGS) entry which is preliminary data.</text>
</comment>
<dbReference type="EMBL" id="CAJNOR010003256">
    <property type="protein sequence ID" value="CAF1394759.1"/>
    <property type="molecule type" value="Genomic_DNA"/>
</dbReference>
<gene>
    <name evidence="2" type="ORF">XAT740_LOCUS33806</name>
</gene>
<evidence type="ECO:0000256" key="1">
    <source>
        <dbReference type="SAM" id="SignalP"/>
    </source>
</evidence>
<keyword evidence="3" id="KW-1185">Reference proteome</keyword>
<name>A0A815KDS5_ADIRI</name>
<accession>A0A815KDS5</accession>
<proteinExistence type="predicted"/>
<sequence length="321" mass="35880">MFRQSVFIAIAFLATGDFLTEAKVVSNLAVQDVVEADPTLPVTDKPSHRYQTCSYIGDPHLLPFSQPYTQYWCKKSGWELLLSNKYVTLYVLVDSSNTYYRIQDYMLIFPEPTSCTTGTSSNPVPCTGSSSPIITQTIGNTYIHFHNSQELIIKIDYEGGYKNFFIWQSPKLVDESCGVCVRWNCDQEGLWMTPNPVVPQLCQIYADSARAHAIGKVDERIIELSQTQCINDVQTTFDPKAAETALTLVLQDGLTNLFNGDESQQALLEKVQLVKQEAIKNAETKGRELLANSKLVCNDRKICLSFDASSAAETTVKAKKK</sequence>
<keyword evidence="1" id="KW-0732">Signal</keyword>
<dbReference type="Proteomes" id="UP000663828">
    <property type="component" value="Unassembled WGS sequence"/>
</dbReference>
<evidence type="ECO:0000313" key="2">
    <source>
        <dbReference type="EMBL" id="CAF1394759.1"/>
    </source>
</evidence>
<dbReference type="AlphaFoldDB" id="A0A815KDS5"/>
<evidence type="ECO:0000313" key="3">
    <source>
        <dbReference type="Proteomes" id="UP000663828"/>
    </source>
</evidence>
<reference evidence="2" key="1">
    <citation type="submission" date="2021-02" db="EMBL/GenBank/DDBJ databases">
        <authorList>
            <person name="Nowell W R."/>
        </authorList>
    </citation>
    <scope>NUCLEOTIDE SEQUENCE</scope>
</reference>
<feature type="chain" id="PRO_5032870845" evidence="1">
    <location>
        <begin position="23"/>
        <end position="321"/>
    </location>
</feature>
<feature type="signal peptide" evidence="1">
    <location>
        <begin position="1"/>
        <end position="22"/>
    </location>
</feature>
<organism evidence="2 3">
    <name type="scientific">Adineta ricciae</name>
    <name type="common">Rotifer</name>
    <dbReference type="NCBI Taxonomy" id="249248"/>
    <lineage>
        <taxon>Eukaryota</taxon>
        <taxon>Metazoa</taxon>
        <taxon>Spiralia</taxon>
        <taxon>Gnathifera</taxon>
        <taxon>Rotifera</taxon>
        <taxon>Eurotatoria</taxon>
        <taxon>Bdelloidea</taxon>
        <taxon>Adinetida</taxon>
        <taxon>Adinetidae</taxon>
        <taxon>Adineta</taxon>
    </lineage>
</organism>
<protein>
    <submittedName>
        <fullName evidence="2">Uncharacterized protein</fullName>
    </submittedName>
</protein>